<dbReference type="EMBL" id="PUHR01000011">
    <property type="protein sequence ID" value="KAG0671530.1"/>
    <property type="molecule type" value="Genomic_DNA"/>
</dbReference>
<comment type="similarity">
    <text evidence="2">Belongs to the ATG29 family.</text>
</comment>
<dbReference type="GO" id="GO:0000407">
    <property type="term" value="C:phagophore assembly site"/>
    <property type="evidence" value="ECO:0007669"/>
    <property type="project" value="UniProtKB-SubCell"/>
</dbReference>
<dbReference type="InterPro" id="IPR039362">
    <property type="entry name" value="ATG29_sf"/>
</dbReference>
<evidence type="ECO:0000259" key="8">
    <source>
        <dbReference type="Pfam" id="PF18388"/>
    </source>
</evidence>
<organism evidence="9 10">
    <name type="scientific">Maudiozyma exigua</name>
    <name type="common">Yeast</name>
    <name type="synonym">Kazachstania exigua</name>
    <dbReference type="NCBI Taxonomy" id="34358"/>
    <lineage>
        <taxon>Eukaryota</taxon>
        <taxon>Fungi</taxon>
        <taxon>Dikarya</taxon>
        <taxon>Ascomycota</taxon>
        <taxon>Saccharomycotina</taxon>
        <taxon>Saccharomycetes</taxon>
        <taxon>Saccharomycetales</taxon>
        <taxon>Saccharomycetaceae</taxon>
        <taxon>Maudiozyma</taxon>
    </lineage>
</organism>
<name>A0A9P6WE89_MAUEX</name>
<feature type="domain" description="Atg29 N-terminal" evidence="8">
    <location>
        <begin position="7"/>
        <end position="60"/>
    </location>
</feature>
<proteinExistence type="inferred from homology"/>
<dbReference type="InterPro" id="IPR039113">
    <property type="entry name" value="ATG29"/>
</dbReference>
<keyword evidence="10" id="KW-1185">Reference proteome</keyword>
<keyword evidence="4" id="KW-0813">Transport</keyword>
<dbReference type="PANTHER" id="PTHR40012:SF1">
    <property type="entry name" value="AUTOPHAGY-RELATED PROTEIN 29"/>
    <property type="match status" value="1"/>
</dbReference>
<protein>
    <recommendedName>
        <fullName evidence="3">Autophagy-related protein 29</fullName>
    </recommendedName>
</protein>
<dbReference type="Gene3D" id="1.10.10.2570">
    <property type="match status" value="1"/>
</dbReference>
<evidence type="ECO:0000256" key="5">
    <source>
        <dbReference type="ARBA" id="ARBA00022927"/>
    </source>
</evidence>
<feature type="region of interest" description="Disordered" evidence="7">
    <location>
        <begin position="100"/>
        <end position="179"/>
    </location>
</feature>
<evidence type="ECO:0000313" key="9">
    <source>
        <dbReference type="EMBL" id="KAG0671530.1"/>
    </source>
</evidence>
<feature type="compositionally biased region" description="Basic and acidic residues" evidence="7">
    <location>
        <begin position="100"/>
        <end position="136"/>
    </location>
</feature>
<evidence type="ECO:0000256" key="4">
    <source>
        <dbReference type="ARBA" id="ARBA00022448"/>
    </source>
</evidence>
<gene>
    <name evidence="9" type="primary">ATG29</name>
    <name evidence="9" type="ORF">C6P45_000362</name>
</gene>
<dbReference type="GO" id="GO:0015031">
    <property type="term" value="P:protein transport"/>
    <property type="evidence" value="ECO:0007669"/>
    <property type="project" value="UniProtKB-KW"/>
</dbReference>
<sequence>MNNNNTIVYVKVAGPRPDDFVEPPPFDWSQEKERQLWQFISKLDKQEDHINWEQLSETFDTPIYFLKKRCYKMFSMRLELLKQKIQHKKKILESDTRVIETEQETKPEHDITYPFVEDKDRINSEHTTNDISDRLHNIKLSNYKPPASTKDATVPTGNADRSASDNEPDGDISSSLSVSKSALEEALMARLNF</sequence>
<evidence type="ECO:0000313" key="10">
    <source>
        <dbReference type="Proteomes" id="UP000750334"/>
    </source>
</evidence>
<dbReference type="Pfam" id="PF18388">
    <property type="entry name" value="ATG29_N"/>
    <property type="match status" value="1"/>
</dbReference>
<evidence type="ECO:0000256" key="2">
    <source>
        <dbReference type="ARBA" id="ARBA00010082"/>
    </source>
</evidence>
<comment type="subcellular location">
    <subcellularLocation>
        <location evidence="1">Preautophagosomal structure</location>
    </subcellularLocation>
</comment>
<evidence type="ECO:0000256" key="1">
    <source>
        <dbReference type="ARBA" id="ARBA00004329"/>
    </source>
</evidence>
<evidence type="ECO:0000256" key="7">
    <source>
        <dbReference type="SAM" id="MobiDB-lite"/>
    </source>
</evidence>
<dbReference type="GO" id="GO:0000045">
    <property type="term" value="P:autophagosome assembly"/>
    <property type="evidence" value="ECO:0007669"/>
    <property type="project" value="InterPro"/>
</dbReference>
<dbReference type="InterPro" id="IPR040666">
    <property type="entry name" value="Atg29_N"/>
</dbReference>
<evidence type="ECO:0000256" key="6">
    <source>
        <dbReference type="ARBA" id="ARBA00023006"/>
    </source>
</evidence>
<dbReference type="PANTHER" id="PTHR40012">
    <property type="entry name" value="AUTOPHAGY-RELATED PROTEIN 29"/>
    <property type="match status" value="1"/>
</dbReference>
<dbReference type="AlphaFoldDB" id="A0A9P6WE89"/>
<comment type="caution">
    <text evidence="9">The sequence shown here is derived from an EMBL/GenBank/DDBJ whole genome shotgun (WGS) entry which is preliminary data.</text>
</comment>
<evidence type="ECO:0000256" key="3">
    <source>
        <dbReference type="ARBA" id="ARBA00013784"/>
    </source>
</evidence>
<reference evidence="9 10" key="1">
    <citation type="submission" date="2020-11" db="EMBL/GenBank/DDBJ databases">
        <title>Kefir isolates.</title>
        <authorList>
            <person name="Marcisauskas S."/>
            <person name="Kim Y."/>
            <person name="Blasche S."/>
        </authorList>
    </citation>
    <scope>NUCLEOTIDE SEQUENCE [LARGE SCALE GENOMIC DNA]</scope>
    <source>
        <strain evidence="9 10">OG2</strain>
    </source>
</reference>
<keyword evidence="5" id="KW-0653">Protein transport</keyword>
<dbReference type="Proteomes" id="UP000750334">
    <property type="component" value="Unassembled WGS sequence"/>
</dbReference>
<keyword evidence="6" id="KW-0072">Autophagy</keyword>
<dbReference type="OrthoDB" id="21072at2759"/>
<accession>A0A9P6WE89</accession>